<dbReference type="GO" id="GO:0005634">
    <property type="term" value="C:nucleus"/>
    <property type="evidence" value="ECO:0007669"/>
    <property type="project" value="UniProtKB-SubCell"/>
</dbReference>
<feature type="compositionally biased region" description="Low complexity" evidence="4">
    <location>
        <begin position="23"/>
        <end position="48"/>
    </location>
</feature>
<feature type="region of interest" description="Disordered" evidence="4">
    <location>
        <begin position="88"/>
        <end position="108"/>
    </location>
</feature>
<feature type="compositionally biased region" description="Basic and acidic residues" evidence="4">
    <location>
        <begin position="128"/>
        <end position="138"/>
    </location>
</feature>
<sequence>MEATEAGEEKPPRPTGDAASSQASPLVAAGPGVVADASSGGGAAAVESGAEDDDEEVERFYALLDNIRALRGMYRAGAVAGAVIERGGSAGAAGRGRKRAREADEPPWMPAFRMEDFEEVVVVEAKKRSRDGIARKGTSDAAAGDEEEGEVVEPRGRSGRRVAASG</sequence>
<dbReference type="GO" id="GO:0010112">
    <property type="term" value="P:regulation of systemic acquired resistance"/>
    <property type="evidence" value="ECO:0007669"/>
    <property type="project" value="InterPro"/>
</dbReference>
<comment type="similarity">
    <text evidence="2">Belongs to the NPR1-interactor family.</text>
</comment>
<reference evidence="5" key="2">
    <citation type="journal article" date="2015" name="Data Brief">
        <title>Shoot transcriptome of the giant reed, Arundo donax.</title>
        <authorList>
            <person name="Barrero R.A."/>
            <person name="Guerrero F.D."/>
            <person name="Moolhuijzen P."/>
            <person name="Goolsby J.A."/>
            <person name="Tidwell J."/>
            <person name="Bellgard S.E."/>
            <person name="Bellgard M.I."/>
        </authorList>
    </citation>
    <scope>NUCLEOTIDE SEQUENCE</scope>
    <source>
        <tissue evidence="5">Shoot tissue taken approximately 20 cm above the soil surface</tissue>
    </source>
</reference>
<proteinExistence type="inferred from homology"/>
<dbReference type="InterPro" id="IPR031425">
    <property type="entry name" value="NPR1/NH1-interacting"/>
</dbReference>
<dbReference type="PANTHER" id="PTHR33669:SF4">
    <property type="entry name" value="NRR REPRESSOR HOMOLOG 2"/>
    <property type="match status" value="1"/>
</dbReference>
<evidence type="ECO:0000313" key="5">
    <source>
        <dbReference type="EMBL" id="JAD59857.1"/>
    </source>
</evidence>
<protein>
    <recommendedName>
        <fullName evidence="6">NRR repressor homolog 1</fullName>
    </recommendedName>
</protein>
<evidence type="ECO:0000256" key="3">
    <source>
        <dbReference type="ARBA" id="ARBA00023242"/>
    </source>
</evidence>
<evidence type="ECO:0000256" key="4">
    <source>
        <dbReference type="SAM" id="MobiDB-lite"/>
    </source>
</evidence>
<dbReference type="EMBL" id="GBRH01238038">
    <property type="protein sequence ID" value="JAD59857.1"/>
    <property type="molecule type" value="Transcribed_RNA"/>
</dbReference>
<keyword evidence="3" id="KW-0539">Nucleus</keyword>
<accession>A0A0A9BKP9</accession>
<reference evidence="5" key="1">
    <citation type="submission" date="2014-09" db="EMBL/GenBank/DDBJ databases">
        <authorList>
            <person name="Magalhaes I.L.F."/>
            <person name="Oliveira U."/>
            <person name="Santos F.R."/>
            <person name="Vidigal T.H.D.A."/>
            <person name="Brescovit A.D."/>
            <person name="Santos A.J."/>
        </authorList>
    </citation>
    <scope>NUCLEOTIDE SEQUENCE</scope>
    <source>
        <tissue evidence="5">Shoot tissue taken approximately 20 cm above the soil surface</tissue>
    </source>
</reference>
<name>A0A0A9BKP9_ARUDO</name>
<evidence type="ECO:0000256" key="1">
    <source>
        <dbReference type="ARBA" id="ARBA00004123"/>
    </source>
</evidence>
<dbReference type="Pfam" id="PF15699">
    <property type="entry name" value="NPR1_interact"/>
    <property type="match status" value="1"/>
</dbReference>
<dbReference type="PANTHER" id="PTHR33669">
    <property type="entry name" value="PROTEIN NEGATIVE REGULATOR OF RESISTANCE"/>
    <property type="match status" value="1"/>
</dbReference>
<dbReference type="AlphaFoldDB" id="A0A0A9BKP9"/>
<evidence type="ECO:0000256" key="2">
    <source>
        <dbReference type="ARBA" id="ARBA00009937"/>
    </source>
</evidence>
<feature type="region of interest" description="Disordered" evidence="4">
    <location>
        <begin position="1"/>
        <end position="55"/>
    </location>
</feature>
<evidence type="ECO:0008006" key="6">
    <source>
        <dbReference type="Google" id="ProtNLM"/>
    </source>
</evidence>
<feature type="region of interest" description="Disordered" evidence="4">
    <location>
        <begin position="128"/>
        <end position="166"/>
    </location>
</feature>
<comment type="subcellular location">
    <subcellularLocation>
        <location evidence="1">Nucleus</location>
    </subcellularLocation>
</comment>
<organism evidence="5">
    <name type="scientific">Arundo donax</name>
    <name type="common">Giant reed</name>
    <name type="synonym">Donax arundinaceus</name>
    <dbReference type="NCBI Taxonomy" id="35708"/>
    <lineage>
        <taxon>Eukaryota</taxon>
        <taxon>Viridiplantae</taxon>
        <taxon>Streptophyta</taxon>
        <taxon>Embryophyta</taxon>
        <taxon>Tracheophyta</taxon>
        <taxon>Spermatophyta</taxon>
        <taxon>Magnoliopsida</taxon>
        <taxon>Liliopsida</taxon>
        <taxon>Poales</taxon>
        <taxon>Poaceae</taxon>
        <taxon>PACMAD clade</taxon>
        <taxon>Arundinoideae</taxon>
        <taxon>Arundineae</taxon>
        <taxon>Arundo</taxon>
    </lineage>
</organism>